<gene>
    <name evidence="1" type="ORF">EGK68_24255</name>
</gene>
<sequence>MSRTILCNRVAGVSELKANPEKLVTSTAGEALAILSYNKPVFYCVPLELFEKMKKALESQDSQAHG</sequence>
<accession>A0A427KF09</accession>
<organism evidence="1 2">
    <name type="scientific">Enterobacter cloacae</name>
    <dbReference type="NCBI Taxonomy" id="550"/>
    <lineage>
        <taxon>Bacteria</taxon>
        <taxon>Pseudomonadati</taxon>
        <taxon>Pseudomonadota</taxon>
        <taxon>Gammaproteobacteria</taxon>
        <taxon>Enterobacterales</taxon>
        <taxon>Enterobacteriaceae</taxon>
        <taxon>Enterobacter</taxon>
        <taxon>Enterobacter cloacae complex</taxon>
    </lineage>
</organism>
<dbReference type="RefSeq" id="WP_072021765.1">
    <property type="nucleotide sequence ID" value="NZ_JAGSIT010000023.1"/>
</dbReference>
<comment type="caution">
    <text evidence="1">The sequence shown here is derived from an EMBL/GenBank/DDBJ whole genome shotgun (WGS) entry which is preliminary data.</text>
</comment>
<protein>
    <submittedName>
        <fullName evidence="1">Antitoxin</fullName>
    </submittedName>
</protein>
<dbReference type="AlphaFoldDB" id="A0A427KF09"/>
<evidence type="ECO:0000313" key="1">
    <source>
        <dbReference type="EMBL" id="RSB25229.1"/>
    </source>
</evidence>
<dbReference type="Proteomes" id="UP000275321">
    <property type="component" value="Unassembled WGS sequence"/>
</dbReference>
<proteinExistence type="predicted"/>
<name>A0A427KF09_ENTCL</name>
<reference evidence="1 2" key="1">
    <citation type="submission" date="2018-10" db="EMBL/GenBank/DDBJ databases">
        <title>Transmission dynamics of multidrug resistant bacteria on intensive care unit surfaces.</title>
        <authorList>
            <person name="D'Souza A.W."/>
            <person name="Potter R.F."/>
            <person name="Wallace M."/>
            <person name="Shupe A."/>
            <person name="Patel S."/>
            <person name="Sun S."/>
            <person name="Gul D."/>
            <person name="Kwon J.H."/>
            <person name="Andleeb S."/>
            <person name="Burnham C.-A.D."/>
            <person name="Dantas G."/>
        </authorList>
    </citation>
    <scope>NUCLEOTIDE SEQUENCE [LARGE SCALE GENOMIC DNA]</scope>
    <source>
        <strain evidence="1 2">EC_073</strain>
    </source>
</reference>
<evidence type="ECO:0000313" key="2">
    <source>
        <dbReference type="Proteomes" id="UP000275321"/>
    </source>
</evidence>
<dbReference type="EMBL" id="RHWT01000057">
    <property type="protein sequence ID" value="RSB25229.1"/>
    <property type="molecule type" value="Genomic_DNA"/>
</dbReference>